<evidence type="ECO:0000313" key="1">
    <source>
        <dbReference type="EMBL" id="KAK4093334.1"/>
    </source>
</evidence>
<protein>
    <submittedName>
        <fullName evidence="2">Uncharacterized protein</fullName>
    </submittedName>
</protein>
<dbReference type="Proteomes" id="UP001287286">
    <property type="component" value="Unassembled WGS sequence"/>
</dbReference>
<proteinExistence type="predicted"/>
<organism evidence="2 3">
    <name type="scientific">Purpureocillium lilacinum</name>
    <name type="common">Paecilomyces lilacinus</name>
    <dbReference type="NCBI Taxonomy" id="33203"/>
    <lineage>
        <taxon>Eukaryota</taxon>
        <taxon>Fungi</taxon>
        <taxon>Dikarya</taxon>
        <taxon>Ascomycota</taxon>
        <taxon>Pezizomycotina</taxon>
        <taxon>Sordariomycetes</taxon>
        <taxon>Hypocreomycetidae</taxon>
        <taxon>Hypocreales</taxon>
        <taxon>Ophiocordycipitaceae</taxon>
        <taxon>Purpureocillium</taxon>
    </lineage>
</organism>
<keyword evidence="4" id="KW-1185">Reference proteome</keyword>
<dbReference type="AlphaFoldDB" id="A0A2U3EPA6"/>
<evidence type="ECO:0000313" key="4">
    <source>
        <dbReference type="Proteomes" id="UP001287286"/>
    </source>
</evidence>
<gene>
    <name evidence="2" type="ORF">PCL_03516</name>
    <name evidence="1" type="ORF">Purlil1_2491</name>
</gene>
<reference evidence="2 3" key="2">
    <citation type="journal article" date="2016" name="Front. Microbiol.">
        <title>Genome and transcriptome sequences reveal the specific parasitism of the nematophagous Purpureocillium lilacinum 36-1.</title>
        <authorList>
            <person name="Xie J."/>
            <person name="Li S."/>
            <person name="Mo C."/>
            <person name="Xiao X."/>
            <person name="Peng D."/>
            <person name="Wang G."/>
            <person name="Xiao Y."/>
        </authorList>
    </citation>
    <scope>NUCLEOTIDE SEQUENCE [LARGE SCALE GENOMIC DNA]</scope>
    <source>
        <strain evidence="2 3">36-1</strain>
    </source>
</reference>
<sequence>MVHQGRNATTLRINIVGDFGRASGQPTARRPGDAMNHVFCESSGPWAECFLTHHFQLLLPTSAGIKTQQSRDMVAAADVEQHASQPVCSWGCSIRTCHQPPGAPFELCMDTVWPLVSSLDRSPESQTFRPGGKRGRAAAHVELAAGYRQRSQTNRTGVDSGIA</sequence>
<evidence type="ECO:0000313" key="3">
    <source>
        <dbReference type="Proteomes" id="UP000245956"/>
    </source>
</evidence>
<reference evidence="2" key="1">
    <citation type="submission" date="2015-05" db="EMBL/GenBank/DDBJ databases">
        <authorList>
            <person name="Wang D.B."/>
            <person name="Wang M."/>
        </authorList>
    </citation>
    <scope>NUCLEOTIDE SEQUENCE</scope>
    <source>
        <strain evidence="2">36-1</strain>
    </source>
</reference>
<accession>A0A2U3EPA6</accession>
<name>A0A2U3EPA6_PURLI</name>
<comment type="caution">
    <text evidence="2">The sequence shown here is derived from an EMBL/GenBank/DDBJ whole genome shotgun (WGS) entry which is preliminary data.</text>
</comment>
<dbReference type="EMBL" id="LCWV01000001">
    <property type="protein sequence ID" value="PWI76322.1"/>
    <property type="molecule type" value="Genomic_DNA"/>
</dbReference>
<dbReference type="Proteomes" id="UP000245956">
    <property type="component" value="Unassembled WGS sequence"/>
</dbReference>
<evidence type="ECO:0000313" key="2">
    <source>
        <dbReference type="EMBL" id="PWI76322.1"/>
    </source>
</evidence>
<reference evidence="1 4" key="4">
    <citation type="journal article" date="2024" name="Microbiol. Resour. Announc.">
        <title>Genome annotations for the ascomycete fungi Trichoderma harzianum, Trichoderma aggressivum, and Purpureocillium lilacinum.</title>
        <authorList>
            <person name="Beijen E.P.W."/>
            <person name="Ohm R.A."/>
        </authorList>
    </citation>
    <scope>NUCLEOTIDE SEQUENCE [LARGE SCALE GENOMIC DNA]</scope>
    <source>
        <strain evidence="1 4">CBS 150709</strain>
    </source>
</reference>
<reference evidence="1" key="3">
    <citation type="submission" date="2023-11" db="EMBL/GenBank/DDBJ databases">
        <authorList>
            <person name="Beijen E."/>
            <person name="Ohm R.A."/>
        </authorList>
    </citation>
    <scope>NUCLEOTIDE SEQUENCE</scope>
    <source>
        <strain evidence="1">CBS 150709</strain>
    </source>
</reference>
<dbReference type="EMBL" id="JAWRVI010000006">
    <property type="protein sequence ID" value="KAK4093334.1"/>
    <property type="molecule type" value="Genomic_DNA"/>
</dbReference>